<name>A0A9W9IBE1_9EURO</name>
<dbReference type="Proteomes" id="UP001146351">
    <property type="component" value="Unassembled WGS sequence"/>
</dbReference>
<comment type="caution">
    <text evidence="2">The sequence shown here is derived from an EMBL/GenBank/DDBJ whole genome shotgun (WGS) entry which is preliminary data.</text>
</comment>
<accession>A0A9W9IBE1</accession>
<dbReference type="EMBL" id="JAPQKO010000003">
    <property type="protein sequence ID" value="KAJ5172618.1"/>
    <property type="molecule type" value="Genomic_DNA"/>
</dbReference>
<reference evidence="2" key="2">
    <citation type="journal article" date="2023" name="IMA Fungus">
        <title>Comparative genomic study of the Penicillium genus elucidates a diverse pangenome and 15 lateral gene transfer events.</title>
        <authorList>
            <person name="Petersen C."/>
            <person name="Sorensen T."/>
            <person name="Nielsen M.R."/>
            <person name="Sondergaard T.E."/>
            <person name="Sorensen J.L."/>
            <person name="Fitzpatrick D.A."/>
            <person name="Frisvad J.C."/>
            <person name="Nielsen K.L."/>
        </authorList>
    </citation>
    <scope>NUCLEOTIDE SEQUENCE</scope>
    <source>
        <strain evidence="2">IBT 21917</strain>
    </source>
</reference>
<evidence type="ECO:0000313" key="3">
    <source>
        <dbReference type="Proteomes" id="UP001146351"/>
    </source>
</evidence>
<reference evidence="2" key="1">
    <citation type="submission" date="2022-11" db="EMBL/GenBank/DDBJ databases">
        <authorList>
            <person name="Petersen C."/>
        </authorList>
    </citation>
    <scope>NUCLEOTIDE SEQUENCE</scope>
    <source>
        <strain evidence="2">IBT 21917</strain>
    </source>
</reference>
<sequence length="113" mass="12824">MGCRDDRDYKIEREFYLLTEALRLNSWSIRPSGLLLCTDPEIDDKGPTGDDSDFHDETFLARAMQEEISEDAPARRETTTESLAPDTPCILDDMPRAGLISHARSPLTQPWIL</sequence>
<feature type="region of interest" description="Disordered" evidence="1">
    <location>
        <begin position="67"/>
        <end position="90"/>
    </location>
</feature>
<dbReference type="AlphaFoldDB" id="A0A9W9IBE1"/>
<gene>
    <name evidence="2" type="ORF">N7492_005211</name>
</gene>
<evidence type="ECO:0000256" key="1">
    <source>
        <dbReference type="SAM" id="MobiDB-lite"/>
    </source>
</evidence>
<organism evidence="2 3">
    <name type="scientific">Penicillium capsulatum</name>
    <dbReference type="NCBI Taxonomy" id="69766"/>
    <lineage>
        <taxon>Eukaryota</taxon>
        <taxon>Fungi</taxon>
        <taxon>Dikarya</taxon>
        <taxon>Ascomycota</taxon>
        <taxon>Pezizomycotina</taxon>
        <taxon>Eurotiomycetes</taxon>
        <taxon>Eurotiomycetidae</taxon>
        <taxon>Eurotiales</taxon>
        <taxon>Aspergillaceae</taxon>
        <taxon>Penicillium</taxon>
    </lineage>
</organism>
<proteinExistence type="predicted"/>
<protein>
    <submittedName>
        <fullName evidence="2">Uncharacterized protein</fullName>
    </submittedName>
</protein>
<keyword evidence="3" id="KW-1185">Reference proteome</keyword>
<evidence type="ECO:0000313" key="2">
    <source>
        <dbReference type="EMBL" id="KAJ5172618.1"/>
    </source>
</evidence>